<comment type="caution">
    <text evidence="1">The sequence shown here is derived from an EMBL/GenBank/DDBJ whole genome shotgun (WGS) entry which is preliminary data.</text>
</comment>
<dbReference type="Proteomes" id="UP000580130">
    <property type="component" value="Unassembled WGS sequence"/>
</dbReference>
<sequence>MDQSIVGQREINVDTESYVTALRASLLTAETALAYATNPEMLKRKM</sequence>
<protein>
    <submittedName>
        <fullName evidence="1">Uncharacterized protein</fullName>
    </submittedName>
</protein>
<dbReference type="RefSeq" id="WP_168933466.1">
    <property type="nucleotide sequence ID" value="NZ_JABAFX010000011.1"/>
</dbReference>
<name>A0A848CIW0_9FIRM</name>
<evidence type="ECO:0000313" key="1">
    <source>
        <dbReference type="EMBL" id="NME56999.1"/>
    </source>
</evidence>
<proteinExistence type="predicted"/>
<reference evidence="1 2" key="1">
    <citation type="submission" date="2020-04" db="EMBL/GenBank/DDBJ databases">
        <authorList>
            <person name="Hitch T.C.A."/>
            <person name="Wylensek D."/>
            <person name="Clavel T."/>
        </authorList>
    </citation>
    <scope>NUCLEOTIDE SEQUENCE [LARGE SCALE GENOMIC DNA]</scope>
    <source>
        <strain evidence="1 2">BSM-383-APC-5F</strain>
    </source>
</reference>
<dbReference type="EMBL" id="JABAFX010000011">
    <property type="protein sequence ID" value="NME56999.1"/>
    <property type="molecule type" value="Genomic_DNA"/>
</dbReference>
<accession>A0A848CIW0</accession>
<organism evidence="1 2">
    <name type="scientific">Dorea formicigenerans</name>
    <dbReference type="NCBI Taxonomy" id="39486"/>
    <lineage>
        <taxon>Bacteria</taxon>
        <taxon>Bacillati</taxon>
        <taxon>Bacillota</taxon>
        <taxon>Clostridia</taxon>
        <taxon>Lachnospirales</taxon>
        <taxon>Lachnospiraceae</taxon>
        <taxon>Dorea</taxon>
    </lineage>
</organism>
<gene>
    <name evidence="1" type="ORF">HF855_06080</name>
</gene>
<dbReference type="AlphaFoldDB" id="A0A848CIW0"/>
<evidence type="ECO:0000313" key="2">
    <source>
        <dbReference type="Proteomes" id="UP000580130"/>
    </source>
</evidence>